<accession>A0ABU8F4A5</accession>
<keyword evidence="3" id="KW-1185">Reference proteome</keyword>
<evidence type="ECO:0000313" key="2">
    <source>
        <dbReference type="EMBL" id="MEI4769077.1"/>
    </source>
</evidence>
<reference evidence="2 3" key="1">
    <citation type="submission" date="2024-01" db="EMBL/GenBank/DDBJ databases">
        <title>Seven novel Bacillus-like species.</title>
        <authorList>
            <person name="Liu G."/>
        </authorList>
    </citation>
    <scope>NUCLEOTIDE SEQUENCE [LARGE SCALE GENOMIC DNA]</scope>
    <source>
        <strain evidence="2 3">FJAT-51614</strain>
    </source>
</reference>
<proteinExistence type="predicted"/>
<feature type="domain" description="General stress protein 17M-like" evidence="1">
    <location>
        <begin position="6"/>
        <end position="98"/>
    </location>
</feature>
<dbReference type="InterPro" id="IPR025889">
    <property type="entry name" value="GSP17M-like_dom"/>
</dbReference>
<evidence type="ECO:0000313" key="3">
    <source>
        <dbReference type="Proteomes" id="UP001364890"/>
    </source>
</evidence>
<dbReference type="RefSeq" id="WP_336496622.1">
    <property type="nucleotide sequence ID" value="NZ_JBAWSY010000002.1"/>
</dbReference>
<protein>
    <submittedName>
        <fullName evidence="2">General stress protein</fullName>
    </submittedName>
</protein>
<dbReference type="EMBL" id="JBAWSY010000002">
    <property type="protein sequence ID" value="MEI4769077.1"/>
    <property type="molecule type" value="Genomic_DNA"/>
</dbReference>
<sequence>MTVKVSVENAVQAKQEIEKFETQGYSRDNIHIFAHFKERADNINDALDTSDVGIKEQGILESMKNLFTSRGDELRNKMEATGLSKEEAAAAEKELDQGKLVIVAHN</sequence>
<evidence type="ECO:0000259" key="1">
    <source>
        <dbReference type="Pfam" id="PF11181"/>
    </source>
</evidence>
<organism evidence="2 3">
    <name type="scientific">Psychrobacillus mangrovi</name>
    <dbReference type="NCBI Taxonomy" id="3117745"/>
    <lineage>
        <taxon>Bacteria</taxon>
        <taxon>Bacillati</taxon>
        <taxon>Bacillota</taxon>
        <taxon>Bacilli</taxon>
        <taxon>Bacillales</taxon>
        <taxon>Bacillaceae</taxon>
        <taxon>Psychrobacillus</taxon>
    </lineage>
</organism>
<name>A0ABU8F4A5_9BACI</name>
<gene>
    <name evidence="2" type="ORF">WAX74_05305</name>
</gene>
<comment type="caution">
    <text evidence="2">The sequence shown here is derived from an EMBL/GenBank/DDBJ whole genome shotgun (WGS) entry which is preliminary data.</text>
</comment>
<dbReference type="Pfam" id="PF11181">
    <property type="entry name" value="YflT"/>
    <property type="match status" value="1"/>
</dbReference>
<dbReference type="Proteomes" id="UP001364890">
    <property type="component" value="Unassembled WGS sequence"/>
</dbReference>